<protein>
    <submittedName>
        <fullName evidence="4">Copper chaperone CopZ</fullName>
    </submittedName>
</protein>
<dbReference type="PROSITE" id="PS50846">
    <property type="entry name" value="HMA_2"/>
    <property type="match status" value="1"/>
</dbReference>
<dbReference type="FunFam" id="3.30.70.100:FF:000001">
    <property type="entry name" value="ATPase copper transporting beta"/>
    <property type="match status" value="1"/>
</dbReference>
<dbReference type="PANTHER" id="PTHR46594:SF4">
    <property type="entry name" value="P-TYPE CATION-TRANSPORTING ATPASE"/>
    <property type="match status" value="1"/>
</dbReference>
<comment type="caution">
    <text evidence="4">The sequence shown here is derived from an EMBL/GenBank/DDBJ whole genome shotgun (WGS) entry which is preliminary data.</text>
</comment>
<feature type="domain" description="HMA" evidence="3">
    <location>
        <begin position="37"/>
        <end position="103"/>
    </location>
</feature>
<reference evidence="4 5" key="1">
    <citation type="submission" date="2020-08" db="EMBL/GenBank/DDBJ databases">
        <title>Genomic Encyclopedia of Type Strains, Phase IV (KMG-IV): sequencing the most valuable type-strain genomes for metagenomic binning, comparative biology and taxonomic classification.</title>
        <authorList>
            <person name="Goeker M."/>
        </authorList>
    </citation>
    <scope>NUCLEOTIDE SEQUENCE [LARGE SCALE GENOMIC DNA]</scope>
    <source>
        <strain evidence="4 5">DSM 105074</strain>
    </source>
</reference>
<dbReference type="AlphaFoldDB" id="A0A840U0D2"/>
<dbReference type="Proteomes" id="UP000557307">
    <property type="component" value="Unassembled WGS sequence"/>
</dbReference>
<keyword evidence="2" id="KW-0732">Signal</keyword>
<proteinExistence type="predicted"/>
<gene>
    <name evidence="4" type="ORF">HNQ92_005175</name>
</gene>
<dbReference type="EMBL" id="JACHGF010000013">
    <property type="protein sequence ID" value="MBB5287013.1"/>
    <property type="molecule type" value="Genomic_DNA"/>
</dbReference>
<keyword evidence="5" id="KW-1185">Reference proteome</keyword>
<name>A0A840U0D2_9BACT</name>
<dbReference type="PROSITE" id="PS01047">
    <property type="entry name" value="HMA_1"/>
    <property type="match status" value="1"/>
</dbReference>
<feature type="signal peptide" evidence="2">
    <location>
        <begin position="1"/>
        <end position="22"/>
    </location>
</feature>
<evidence type="ECO:0000259" key="3">
    <source>
        <dbReference type="PROSITE" id="PS50846"/>
    </source>
</evidence>
<dbReference type="CDD" id="cd00371">
    <property type="entry name" value="HMA"/>
    <property type="match status" value="1"/>
</dbReference>
<organism evidence="4 5">
    <name type="scientific">Rhabdobacter roseus</name>
    <dbReference type="NCBI Taxonomy" id="1655419"/>
    <lineage>
        <taxon>Bacteria</taxon>
        <taxon>Pseudomonadati</taxon>
        <taxon>Bacteroidota</taxon>
        <taxon>Cytophagia</taxon>
        <taxon>Cytophagales</taxon>
        <taxon>Cytophagaceae</taxon>
        <taxon>Rhabdobacter</taxon>
    </lineage>
</organism>
<evidence type="ECO:0000313" key="5">
    <source>
        <dbReference type="Proteomes" id="UP000557307"/>
    </source>
</evidence>
<accession>A0A840U0D2</accession>
<evidence type="ECO:0000313" key="4">
    <source>
        <dbReference type="EMBL" id="MBB5287013.1"/>
    </source>
</evidence>
<keyword evidence="1" id="KW-0479">Metal-binding</keyword>
<sequence>MKTLIVGLVVAFVSLTSSLAQSTANQKIETQKPETSQWVTLKVTGMTCAGCASHIHKALSEKAGVLDQEVKYPGDLVRVKFDPDKIKGPEVQRTIERLGYKVSAVETQSK</sequence>
<dbReference type="PRINTS" id="PR00942">
    <property type="entry name" value="CUATPASEI"/>
</dbReference>
<feature type="chain" id="PRO_5032319329" evidence="2">
    <location>
        <begin position="23"/>
        <end position="110"/>
    </location>
</feature>
<dbReference type="SUPFAM" id="SSF55008">
    <property type="entry name" value="HMA, heavy metal-associated domain"/>
    <property type="match status" value="1"/>
</dbReference>
<dbReference type="GO" id="GO:0046872">
    <property type="term" value="F:metal ion binding"/>
    <property type="evidence" value="ECO:0007669"/>
    <property type="project" value="UniProtKB-KW"/>
</dbReference>
<dbReference type="PANTHER" id="PTHR46594">
    <property type="entry name" value="P-TYPE CATION-TRANSPORTING ATPASE"/>
    <property type="match status" value="1"/>
</dbReference>
<dbReference type="Gene3D" id="3.30.70.100">
    <property type="match status" value="1"/>
</dbReference>
<evidence type="ECO:0000256" key="1">
    <source>
        <dbReference type="ARBA" id="ARBA00022723"/>
    </source>
</evidence>
<dbReference type="InterPro" id="IPR006121">
    <property type="entry name" value="HMA_dom"/>
</dbReference>
<dbReference type="RefSeq" id="WP_184178693.1">
    <property type="nucleotide sequence ID" value="NZ_JACHGF010000013.1"/>
</dbReference>
<evidence type="ECO:0000256" key="2">
    <source>
        <dbReference type="SAM" id="SignalP"/>
    </source>
</evidence>
<dbReference type="Pfam" id="PF00403">
    <property type="entry name" value="HMA"/>
    <property type="match status" value="1"/>
</dbReference>
<dbReference type="InterPro" id="IPR036163">
    <property type="entry name" value="HMA_dom_sf"/>
</dbReference>
<dbReference type="InterPro" id="IPR017969">
    <property type="entry name" value="Heavy-metal-associated_CS"/>
</dbReference>